<name>A0ABQ2AX17_9MICC</name>
<keyword evidence="1" id="KW-0269">Exonuclease</keyword>
<evidence type="ECO:0000259" key="3">
    <source>
        <dbReference type="SMART" id="SM00849"/>
    </source>
</evidence>
<dbReference type="RefSeq" id="WP_188573125.1">
    <property type="nucleotide sequence ID" value="NZ_BMFW01000028.1"/>
</dbReference>
<organism evidence="4 5">
    <name type="scientific">Arthrobacter liuii</name>
    <dbReference type="NCBI Taxonomy" id="1476996"/>
    <lineage>
        <taxon>Bacteria</taxon>
        <taxon>Bacillati</taxon>
        <taxon>Actinomycetota</taxon>
        <taxon>Actinomycetes</taxon>
        <taxon>Micrococcales</taxon>
        <taxon>Micrococcaceae</taxon>
        <taxon>Arthrobacter</taxon>
    </lineage>
</organism>
<dbReference type="InterPro" id="IPR042173">
    <property type="entry name" value="RNase_J_2"/>
</dbReference>
<dbReference type="InterPro" id="IPR036866">
    <property type="entry name" value="RibonucZ/Hydroxyglut_hydro"/>
</dbReference>
<keyword evidence="5" id="KW-1185">Reference proteome</keyword>
<sequence length="454" mass="48757">MTTIEFFGGIGVIGSSKIMVSTPTARVLLDMGLDIPSDQDLFRAPVRERPGFELRDRLAVGYAPAMPGIYDPAQLDPGATLAWSDDRLTAVFLSHAHLDHDGALGFLRPDIPVYAHPDTVLLEAAIFASGTSGPGSQPELTPMTGTVAVGDITVEAVPVDHDIPGACGFLVTTPDGTLAYTGDINFHRDGAKRSRGFVDRVAGVDMLVTETTMLSFDMPADAPALEPRSEAEILDLSAEAMTRAPGLALLSMYVRDVDRARRLIAHATAHGRVLVWPGQSAALLHHFGVEGVTTWDRSRPQTPGHAQAVVRAEAAVPGTIRTVSLDAVRACPSSYLIQPDVSDVPSLLDLPLTAPHRPPGTFVPYIHAQGEPLGPFMANWHTYLEWLDRLDITFVSIGSTGHATGEALHKMVTDIHPGVVVPIHGFRPEALQVDVPRLLPEYGASYTLKGQRIR</sequence>
<accession>A0ABQ2AX17</accession>
<dbReference type="PANTHER" id="PTHR43694">
    <property type="entry name" value="RIBONUCLEASE J"/>
    <property type="match status" value="1"/>
</dbReference>
<gene>
    <name evidence="4" type="ORF">GCM10007170_38300</name>
</gene>
<keyword evidence="1" id="KW-0378">Hydrolase</keyword>
<dbReference type="PANTHER" id="PTHR43694:SF1">
    <property type="entry name" value="RIBONUCLEASE J"/>
    <property type="match status" value="1"/>
</dbReference>
<dbReference type="SUPFAM" id="SSF56281">
    <property type="entry name" value="Metallo-hydrolase/oxidoreductase"/>
    <property type="match status" value="1"/>
</dbReference>
<dbReference type="Pfam" id="PF12706">
    <property type="entry name" value="Lactamase_B_2"/>
    <property type="match status" value="1"/>
</dbReference>
<comment type="caution">
    <text evidence="4">The sequence shown here is derived from an EMBL/GenBank/DDBJ whole genome shotgun (WGS) entry which is preliminary data.</text>
</comment>
<dbReference type="CDD" id="cd07732">
    <property type="entry name" value="metallo-hydrolase-like_MBL-fold"/>
    <property type="match status" value="1"/>
</dbReference>
<dbReference type="Proteomes" id="UP000643279">
    <property type="component" value="Unassembled WGS sequence"/>
</dbReference>
<dbReference type="EMBL" id="BMFW01000028">
    <property type="protein sequence ID" value="GGI00655.1"/>
    <property type="molecule type" value="Genomic_DNA"/>
</dbReference>
<evidence type="ECO:0000313" key="5">
    <source>
        <dbReference type="Proteomes" id="UP000643279"/>
    </source>
</evidence>
<dbReference type="InterPro" id="IPR001279">
    <property type="entry name" value="Metallo-B-lactamas"/>
</dbReference>
<keyword evidence="1" id="KW-0540">Nuclease</keyword>
<reference evidence="5" key="1">
    <citation type="journal article" date="2019" name="Int. J. Syst. Evol. Microbiol.">
        <title>The Global Catalogue of Microorganisms (GCM) 10K type strain sequencing project: providing services to taxonomists for standard genome sequencing and annotation.</title>
        <authorList>
            <consortium name="The Broad Institute Genomics Platform"/>
            <consortium name="The Broad Institute Genome Sequencing Center for Infectious Disease"/>
            <person name="Wu L."/>
            <person name="Ma J."/>
        </authorList>
    </citation>
    <scope>NUCLEOTIDE SEQUENCE [LARGE SCALE GENOMIC DNA]</scope>
    <source>
        <strain evidence="5">CGMCC 1.12778</strain>
    </source>
</reference>
<dbReference type="SMART" id="SM00849">
    <property type="entry name" value="Lactamase_B"/>
    <property type="match status" value="1"/>
</dbReference>
<feature type="domain" description="Metallo-beta-lactamase" evidence="3">
    <location>
        <begin position="14"/>
        <end position="247"/>
    </location>
</feature>
<dbReference type="Gene3D" id="3.60.15.10">
    <property type="entry name" value="Ribonuclease Z/Hydroxyacylglutathione hydrolase-like"/>
    <property type="match status" value="1"/>
</dbReference>
<keyword evidence="2" id="KW-0694">RNA-binding</keyword>
<dbReference type="Gene3D" id="3.40.50.10710">
    <property type="entry name" value="Metallo-hydrolase/oxidoreductase"/>
    <property type="match status" value="1"/>
</dbReference>
<proteinExistence type="predicted"/>
<protein>
    <submittedName>
        <fullName evidence="4">MBL fold metallo-hydrolase</fullName>
    </submittedName>
</protein>
<evidence type="ECO:0000256" key="1">
    <source>
        <dbReference type="ARBA" id="ARBA00022839"/>
    </source>
</evidence>
<evidence type="ECO:0000313" key="4">
    <source>
        <dbReference type="EMBL" id="GGI00655.1"/>
    </source>
</evidence>
<evidence type="ECO:0000256" key="2">
    <source>
        <dbReference type="ARBA" id="ARBA00022884"/>
    </source>
</evidence>